<sequence>MWLASAGAQDLPGLDDVVERAGAAAVRFGTGLRGVVARERYLQTIRPWRGSPPGEPAEARAIETRTLLSSLLLVHDPDTPWQLHRDVVAVDDVPVADREDRLTALFASPGADPKRRLREITEESARHNLGHVTRNINVPTFPLLIVHHAYRERFRFSDRGRMREDGVDVRLVAFREKGRPRVVRGDRLRDVELRGLLAIDEASGELVRAVITPRAGDLRSLLQVSFAHVAELPVRVPVRLWEWYWVHDVPERDRYVEGEATYDDFRRYTTAVGVPVVK</sequence>
<evidence type="ECO:0000313" key="2">
    <source>
        <dbReference type="Proteomes" id="UP000076079"/>
    </source>
</evidence>
<reference evidence="1 2" key="1">
    <citation type="journal article" date="2016" name="Genome Announc.">
        <title>First Complete Genome Sequence of a Subdivision 6 Acidobacterium Strain.</title>
        <authorList>
            <person name="Huang S."/>
            <person name="Vieira S."/>
            <person name="Bunk B."/>
            <person name="Riedel T."/>
            <person name="Sproer C."/>
            <person name="Overmann J."/>
        </authorList>
    </citation>
    <scope>NUCLEOTIDE SEQUENCE [LARGE SCALE GENOMIC DNA]</scope>
    <source>
        <strain evidence="2">DSM 100886 HEG_-6_39</strain>
    </source>
</reference>
<accession>A0A143PMW8</accession>
<reference evidence="2" key="2">
    <citation type="submission" date="2016-04" db="EMBL/GenBank/DDBJ databases">
        <title>First Complete Genome Sequence of a Subdivision 6 Acidobacterium.</title>
        <authorList>
            <person name="Huang S."/>
            <person name="Vieira S."/>
            <person name="Bunk B."/>
            <person name="Riedel T."/>
            <person name="Sproeer C."/>
            <person name="Overmann J."/>
        </authorList>
    </citation>
    <scope>NUCLEOTIDE SEQUENCE [LARGE SCALE GENOMIC DNA]</scope>
    <source>
        <strain evidence="2">DSM 100886 HEG_-6_39</strain>
    </source>
</reference>
<dbReference type="EMBL" id="CP015136">
    <property type="protein sequence ID" value="AMY09932.1"/>
    <property type="molecule type" value="Genomic_DNA"/>
</dbReference>
<dbReference type="AlphaFoldDB" id="A0A143PMW8"/>
<evidence type="ECO:0000313" key="1">
    <source>
        <dbReference type="EMBL" id="AMY09932.1"/>
    </source>
</evidence>
<dbReference type="KEGG" id="abac:LuPra_03159"/>
<dbReference type="Proteomes" id="UP000076079">
    <property type="component" value="Chromosome"/>
</dbReference>
<organism evidence="1 2">
    <name type="scientific">Luteitalea pratensis</name>
    <dbReference type="NCBI Taxonomy" id="1855912"/>
    <lineage>
        <taxon>Bacteria</taxon>
        <taxon>Pseudomonadati</taxon>
        <taxon>Acidobacteriota</taxon>
        <taxon>Vicinamibacteria</taxon>
        <taxon>Vicinamibacterales</taxon>
        <taxon>Vicinamibacteraceae</taxon>
        <taxon>Luteitalea</taxon>
    </lineage>
</organism>
<name>A0A143PMW8_LUTPR</name>
<gene>
    <name evidence="1" type="ORF">LuPra_03159</name>
</gene>
<proteinExistence type="predicted"/>
<dbReference type="RefSeq" id="WP_110171628.1">
    <property type="nucleotide sequence ID" value="NZ_CP015136.1"/>
</dbReference>
<dbReference type="PROSITE" id="PS50096">
    <property type="entry name" value="IQ"/>
    <property type="match status" value="1"/>
</dbReference>
<keyword evidence="2" id="KW-1185">Reference proteome</keyword>
<protein>
    <submittedName>
        <fullName evidence="1">Uncharacterized protein</fullName>
    </submittedName>
</protein>